<dbReference type="Proteomes" id="UP001254608">
    <property type="component" value="Unassembled WGS sequence"/>
</dbReference>
<sequence>MIGREMGVGGSGPGTRKNGFTLIEIMVAVAVLAIAMGALLAGMAQYTSAASRLRERTFAAMVAHNRLTEIQLDREWPDVGRSDGDVELANIEWRWFVEVKETQDDNLRRVDVRVQARDREENLATLSAFLAKTGRGN</sequence>
<comment type="function">
    <text evidence="9">Component of the type II secretion system required for the energy-dependent secretion of extracellular factors such as proteases and toxins from the periplasm.</text>
</comment>
<dbReference type="PANTHER" id="PTHR38779">
    <property type="entry name" value="TYPE II SECRETION SYSTEM PROTEIN I-RELATED"/>
    <property type="match status" value="1"/>
</dbReference>
<comment type="caution">
    <text evidence="11">The sequence shown here is derived from an EMBL/GenBank/DDBJ whole genome shotgun (WGS) entry which is preliminary data.</text>
</comment>
<feature type="transmembrane region" description="Helical" evidence="9">
    <location>
        <begin position="20"/>
        <end position="44"/>
    </location>
</feature>
<keyword evidence="8 9" id="KW-0472">Membrane</keyword>
<dbReference type="Pfam" id="PF07963">
    <property type="entry name" value="N_methyl"/>
    <property type="match status" value="1"/>
</dbReference>
<comment type="similarity">
    <text evidence="2 9">Belongs to the GSP I family.</text>
</comment>
<keyword evidence="7 9" id="KW-1133">Transmembrane helix</keyword>
<dbReference type="InterPro" id="IPR010052">
    <property type="entry name" value="T2SS_protein-GspI"/>
</dbReference>
<evidence type="ECO:0000313" key="12">
    <source>
        <dbReference type="Proteomes" id="UP001254608"/>
    </source>
</evidence>
<protein>
    <recommendedName>
        <fullName evidence="9">Type II secretion system protein I</fullName>
        <shortName evidence="9">T2SS minor pseudopilin I</shortName>
    </recommendedName>
</protein>
<dbReference type="EMBL" id="JAVRIC010000003">
    <property type="protein sequence ID" value="MDT0496271.1"/>
    <property type="molecule type" value="Genomic_DNA"/>
</dbReference>
<comment type="PTM">
    <text evidence="9">Cleaved by prepilin peptidase.</text>
</comment>
<dbReference type="Gene3D" id="3.30.1300.30">
    <property type="entry name" value="GSPII I/J protein-like"/>
    <property type="match status" value="1"/>
</dbReference>
<keyword evidence="4 9" id="KW-0488">Methylation</keyword>
<dbReference type="PANTHER" id="PTHR38779:SF2">
    <property type="entry name" value="TYPE II SECRETION SYSTEM PROTEIN I-RELATED"/>
    <property type="match status" value="1"/>
</dbReference>
<evidence type="ECO:0000256" key="9">
    <source>
        <dbReference type="RuleBase" id="RU368030"/>
    </source>
</evidence>
<evidence type="ECO:0000256" key="6">
    <source>
        <dbReference type="ARBA" id="ARBA00022692"/>
    </source>
</evidence>
<evidence type="ECO:0000256" key="3">
    <source>
        <dbReference type="ARBA" id="ARBA00022475"/>
    </source>
</evidence>
<evidence type="ECO:0000256" key="7">
    <source>
        <dbReference type="ARBA" id="ARBA00022989"/>
    </source>
</evidence>
<keyword evidence="5 9" id="KW-0997">Cell inner membrane</keyword>
<evidence type="ECO:0000259" key="10">
    <source>
        <dbReference type="Pfam" id="PF02501"/>
    </source>
</evidence>
<organism evidence="11 12">
    <name type="scientific">Banduia mediterranea</name>
    <dbReference type="NCBI Taxonomy" id="3075609"/>
    <lineage>
        <taxon>Bacteria</taxon>
        <taxon>Pseudomonadati</taxon>
        <taxon>Pseudomonadota</taxon>
        <taxon>Gammaproteobacteria</taxon>
        <taxon>Nevskiales</taxon>
        <taxon>Algiphilaceae</taxon>
        <taxon>Banduia</taxon>
    </lineage>
</organism>
<evidence type="ECO:0000313" key="11">
    <source>
        <dbReference type="EMBL" id="MDT0496271.1"/>
    </source>
</evidence>
<dbReference type="Pfam" id="PF02501">
    <property type="entry name" value="T2SSI"/>
    <property type="match status" value="1"/>
</dbReference>
<name>A0ABU2WEJ3_9GAMM</name>
<reference evidence="11 12" key="1">
    <citation type="submission" date="2023-09" db="EMBL/GenBank/DDBJ databases">
        <authorList>
            <person name="Rey-Velasco X."/>
        </authorList>
    </citation>
    <scope>NUCLEOTIDE SEQUENCE [LARGE SCALE GENOMIC DNA]</scope>
    <source>
        <strain evidence="11 12">W345</strain>
    </source>
</reference>
<comment type="subcellular location">
    <subcellularLocation>
        <location evidence="1 9">Cell inner membrane</location>
        <topology evidence="1 9">Single-pass membrane protein</topology>
    </subcellularLocation>
</comment>
<evidence type="ECO:0000256" key="8">
    <source>
        <dbReference type="ARBA" id="ARBA00023136"/>
    </source>
</evidence>
<keyword evidence="6 9" id="KW-0812">Transmembrane</keyword>
<dbReference type="RefSeq" id="WP_311363665.1">
    <property type="nucleotide sequence ID" value="NZ_JAVRIC010000003.1"/>
</dbReference>
<proteinExistence type="inferred from homology"/>
<keyword evidence="3" id="KW-1003">Cell membrane</keyword>
<keyword evidence="12" id="KW-1185">Reference proteome</keyword>
<evidence type="ECO:0000256" key="5">
    <source>
        <dbReference type="ARBA" id="ARBA00022519"/>
    </source>
</evidence>
<accession>A0ABU2WEJ3</accession>
<dbReference type="SUPFAM" id="SSF54523">
    <property type="entry name" value="Pili subunits"/>
    <property type="match status" value="1"/>
</dbReference>
<dbReference type="InterPro" id="IPR045584">
    <property type="entry name" value="Pilin-like"/>
</dbReference>
<dbReference type="NCBIfam" id="TIGR02532">
    <property type="entry name" value="IV_pilin_GFxxxE"/>
    <property type="match status" value="1"/>
</dbReference>
<evidence type="ECO:0000256" key="4">
    <source>
        <dbReference type="ARBA" id="ARBA00022481"/>
    </source>
</evidence>
<dbReference type="InterPro" id="IPR003413">
    <property type="entry name" value="T2SS_GspI_C"/>
</dbReference>
<evidence type="ECO:0000256" key="2">
    <source>
        <dbReference type="ARBA" id="ARBA00008358"/>
    </source>
</evidence>
<evidence type="ECO:0000256" key="1">
    <source>
        <dbReference type="ARBA" id="ARBA00004377"/>
    </source>
</evidence>
<dbReference type="NCBIfam" id="TIGR01707">
    <property type="entry name" value="gspI"/>
    <property type="match status" value="1"/>
</dbReference>
<comment type="subunit">
    <text evidence="9">Type II secretion is composed of four main components: the outer membrane complex, the inner membrane complex, the cytoplasmic secretion ATPase and the periplasm-spanning pseudopilus.</text>
</comment>
<feature type="domain" description="Type II secretion system protein GspI C-terminal" evidence="10">
    <location>
        <begin position="53"/>
        <end position="130"/>
    </location>
</feature>
<dbReference type="InterPro" id="IPR012902">
    <property type="entry name" value="N_methyl_site"/>
</dbReference>
<gene>
    <name evidence="11" type="primary">gspI</name>
    <name evidence="11" type="ORF">RM530_02670</name>
</gene>